<dbReference type="EMBL" id="WIXP02000005">
    <property type="protein sequence ID" value="KAF6210232.1"/>
    <property type="molecule type" value="Genomic_DNA"/>
</dbReference>
<protein>
    <recommendedName>
        <fullName evidence="3">Kelch domain-containing protein 3</fullName>
    </recommendedName>
</protein>
<dbReference type="Proteomes" id="UP000466442">
    <property type="component" value="Linkage Group LG5"/>
</dbReference>
<reference evidence="1" key="1">
    <citation type="journal article" date="2021" name="Mol. Ecol. Resour.">
        <title>Apolygus lucorum genome provides insights into omnivorousness and mesophyll feeding.</title>
        <authorList>
            <person name="Liu Y."/>
            <person name="Liu H."/>
            <person name="Wang H."/>
            <person name="Huang T."/>
            <person name="Liu B."/>
            <person name="Yang B."/>
            <person name="Yin L."/>
            <person name="Li B."/>
            <person name="Zhang Y."/>
            <person name="Zhang S."/>
            <person name="Jiang F."/>
            <person name="Zhang X."/>
            <person name="Ren Y."/>
            <person name="Wang B."/>
            <person name="Wang S."/>
            <person name="Lu Y."/>
            <person name="Wu K."/>
            <person name="Fan W."/>
            <person name="Wang G."/>
        </authorList>
    </citation>
    <scope>NUCLEOTIDE SEQUENCE</scope>
    <source>
        <strain evidence="1">12Hb</strain>
    </source>
</reference>
<dbReference type="SUPFAM" id="SSF117281">
    <property type="entry name" value="Kelch motif"/>
    <property type="match status" value="1"/>
</dbReference>
<dbReference type="InterPro" id="IPR052637">
    <property type="entry name" value="KLHDC3-like"/>
</dbReference>
<dbReference type="GO" id="GO:0005737">
    <property type="term" value="C:cytoplasm"/>
    <property type="evidence" value="ECO:0007669"/>
    <property type="project" value="TreeGrafter"/>
</dbReference>
<dbReference type="PANTHER" id="PTHR46461:SF1">
    <property type="entry name" value="KELCH DOMAIN-CONTAINING PROTEIN 3"/>
    <property type="match status" value="1"/>
</dbReference>
<evidence type="ECO:0008006" key="3">
    <source>
        <dbReference type="Google" id="ProtNLM"/>
    </source>
</evidence>
<dbReference type="Pfam" id="PF24681">
    <property type="entry name" value="Kelch_KLHDC2_KLHL20_DRC7"/>
    <property type="match status" value="1"/>
</dbReference>
<dbReference type="GO" id="GO:0003682">
    <property type="term" value="F:chromatin binding"/>
    <property type="evidence" value="ECO:0007669"/>
    <property type="project" value="InterPro"/>
</dbReference>
<keyword evidence="2" id="KW-1185">Reference proteome</keyword>
<dbReference type="Gene3D" id="2.120.10.80">
    <property type="entry name" value="Kelch-type beta propeller"/>
    <property type="match status" value="2"/>
</dbReference>
<accession>A0A8S9XME4</accession>
<gene>
    <name evidence="1" type="ORF">GE061_013336</name>
</gene>
<evidence type="ECO:0000313" key="2">
    <source>
        <dbReference type="Proteomes" id="UP000466442"/>
    </source>
</evidence>
<name>A0A8S9XME4_APOLU</name>
<dbReference type="InterPro" id="IPR015915">
    <property type="entry name" value="Kelch-typ_b-propeller"/>
</dbReference>
<dbReference type="PANTHER" id="PTHR46461">
    <property type="entry name" value="KELCH DOMAIN-CONTAINING PROTEIN 3"/>
    <property type="match status" value="1"/>
</dbReference>
<sequence>MLRAFLQLRTNDVENKVDLTCFLRHSPILNMHWVAHISGAYSKGPKRVNHAAAAVGETIYTFGGYCTGDLSMYHSKGLIDVHALSIHHLVWREIPRPPLDSEQHSLAPFQRYGHTAVAYGKNIYIWGGRNDEFACNQLFLFNTKTWLWSAPQTTGVIPCSRDGHSACVIDNQMFIFGGYEEEFERYSQDVYSLNLDTLCWTYVVTQGTPPECRDFHTSTAIGNRMYIFGGRSDPHNIDIDYYPNDVVYLDTDTRVWHRPEVHGQVPIGRRSHSAFLYGGLMYIFGGYNGLSKEHFNDLFRFCPVTNTWSEVETTGKNPNKRRRQVCIVIEDKMYLFGGTSPNLSQTAVRNERDYQDNSLLDHDDLHVLDFRPTLKLLCMLYILDNGLFIRDPRVLPGDIIEDVGTLKERLRNSLSDAKTMY</sequence>
<proteinExistence type="predicted"/>
<dbReference type="OrthoDB" id="10250130at2759"/>
<dbReference type="AlphaFoldDB" id="A0A8S9XME4"/>
<organism evidence="1 2">
    <name type="scientific">Apolygus lucorum</name>
    <name type="common">Small green plant bug</name>
    <name type="synonym">Lygocoris lucorum</name>
    <dbReference type="NCBI Taxonomy" id="248454"/>
    <lineage>
        <taxon>Eukaryota</taxon>
        <taxon>Metazoa</taxon>
        <taxon>Ecdysozoa</taxon>
        <taxon>Arthropoda</taxon>
        <taxon>Hexapoda</taxon>
        <taxon>Insecta</taxon>
        <taxon>Pterygota</taxon>
        <taxon>Neoptera</taxon>
        <taxon>Paraneoptera</taxon>
        <taxon>Hemiptera</taxon>
        <taxon>Heteroptera</taxon>
        <taxon>Panheteroptera</taxon>
        <taxon>Cimicomorpha</taxon>
        <taxon>Miridae</taxon>
        <taxon>Mirini</taxon>
        <taxon>Apolygus</taxon>
    </lineage>
</organism>
<evidence type="ECO:0000313" key="1">
    <source>
        <dbReference type="EMBL" id="KAF6210232.1"/>
    </source>
</evidence>
<comment type="caution">
    <text evidence="1">The sequence shown here is derived from an EMBL/GenBank/DDBJ whole genome shotgun (WGS) entry which is preliminary data.</text>
</comment>